<protein>
    <submittedName>
        <fullName evidence="2">Uncharacterized protein</fullName>
    </submittedName>
</protein>
<dbReference type="Proteomes" id="UP001597119">
    <property type="component" value="Unassembled WGS sequence"/>
</dbReference>
<dbReference type="AlphaFoldDB" id="A0ABD6CAL9"/>
<proteinExistence type="predicted"/>
<evidence type="ECO:0000256" key="1">
    <source>
        <dbReference type="SAM" id="Phobius"/>
    </source>
</evidence>
<dbReference type="EMBL" id="JBHUDJ010000002">
    <property type="protein sequence ID" value="MFD1586448.1"/>
    <property type="molecule type" value="Genomic_DNA"/>
</dbReference>
<evidence type="ECO:0000313" key="3">
    <source>
        <dbReference type="Proteomes" id="UP001597119"/>
    </source>
</evidence>
<feature type="transmembrane region" description="Helical" evidence="1">
    <location>
        <begin position="93"/>
        <end position="114"/>
    </location>
</feature>
<feature type="transmembrane region" description="Helical" evidence="1">
    <location>
        <begin position="53"/>
        <end position="81"/>
    </location>
</feature>
<reference evidence="2 3" key="1">
    <citation type="journal article" date="2019" name="Int. J. Syst. Evol. Microbiol.">
        <title>The Global Catalogue of Microorganisms (GCM) 10K type strain sequencing project: providing services to taxonomists for standard genome sequencing and annotation.</title>
        <authorList>
            <consortium name="The Broad Institute Genomics Platform"/>
            <consortium name="The Broad Institute Genome Sequencing Center for Infectious Disease"/>
            <person name="Wu L."/>
            <person name="Ma J."/>
        </authorList>
    </citation>
    <scope>NUCLEOTIDE SEQUENCE [LARGE SCALE GENOMIC DNA]</scope>
    <source>
        <strain evidence="2 3">CGMCC 1.12125</strain>
    </source>
</reference>
<feature type="transmembrane region" description="Helical" evidence="1">
    <location>
        <begin position="27"/>
        <end position="47"/>
    </location>
</feature>
<keyword evidence="1" id="KW-0472">Membrane</keyword>
<dbReference type="RefSeq" id="WP_247379700.1">
    <property type="nucleotide sequence ID" value="NZ_JALLGV010000007.1"/>
</dbReference>
<organism evidence="2 3">
    <name type="scientific">Halorientalis brevis</name>
    <dbReference type="NCBI Taxonomy" id="1126241"/>
    <lineage>
        <taxon>Archaea</taxon>
        <taxon>Methanobacteriati</taxon>
        <taxon>Methanobacteriota</taxon>
        <taxon>Stenosarchaea group</taxon>
        <taxon>Halobacteria</taxon>
        <taxon>Halobacteriales</taxon>
        <taxon>Haloarculaceae</taxon>
        <taxon>Halorientalis</taxon>
    </lineage>
</organism>
<comment type="caution">
    <text evidence="2">The sequence shown here is derived from an EMBL/GenBank/DDBJ whole genome shotgun (WGS) entry which is preliminary data.</text>
</comment>
<name>A0ABD6CAL9_9EURY</name>
<gene>
    <name evidence="2" type="ORF">ACFR9U_05605</name>
</gene>
<evidence type="ECO:0000313" key="2">
    <source>
        <dbReference type="EMBL" id="MFD1586448.1"/>
    </source>
</evidence>
<keyword evidence="1" id="KW-1133">Transmembrane helix</keyword>
<keyword evidence="1" id="KW-0812">Transmembrane</keyword>
<keyword evidence="3" id="KW-1185">Reference proteome</keyword>
<accession>A0ABD6CAL9</accession>
<sequence>MLRELITLLNGGQPPRPDEIPDLSGRALAVAAVLGLVLLLVGVVLFLPVVQSLGYLAVVATPSLVWWTGIGLLVLVVGVAVGGARATTAGVTLGLGIVVVMGLFVGPVVGGIYAHEHTADAMQANVQTVDTLPNSSKAHTRVLPRQVGDKYAQSSMQFPQYRTTESDITYTNDTYTWSYGLAPDNPMVAWLGTQHGAVYVDMEQSEKRVSVRETEFTHGVGQVFTDSFGYRTNLDRLDVNHQPDTRFVFEQDGEAYLAQSYVTHEWQFKLFPLPQLYAVPHFGGVQVVDQDGSIRDIPAKKVASVDLLNGQSVYPYSLVRYKVNSMKYKQGALNKWFWKEGVLEMADLPADGNDWPVTVPTESDDSPELTHYVATEPTGSGSGVYEVWTFDGQTGAAAIKRYDDAQIGPQKATKFIRQHKDVARLNNVEAVEPVPVVRGDTLYWQVKVIPDSSNGLTYTGFVNANSGKTILVSKTNKVRAFVTGSDVNITDRNETDSGGSGTSVRLVVTDGEGTVVRRSNVTVPVNGSVNINVSNSGEKTVRPNG</sequence>